<dbReference type="GO" id="GO:0015232">
    <property type="term" value="F:heme transmembrane transporter activity"/>
    <property type="evidence" value="ECO:0007669"/>
    <property type="project" value="InterPro"/>
</dbReference>
<dbReference type="GeneID" id="78527630"/>
<protein>
    <recommendedName>
        <fullName evidence="4 12">Heme exporter protein B</fullName>
    </recommendedName>
</protein>
<keyword evidence="6 12" id="KW-1003">Cell membrane</keyword>
<feature type="transmembrane region" description="Helical" evidence="13">
    <location>
        <begin position="21"/>
        <end position="39"/>
    </location>
</feature>
<keyword evidence="10 13" id="KW-1133">Transmembrane helix</keyword>
<evidence type="ECO:0000256" key="7">
    <source>
        <dbReference type="ARBA" id="ARBA00022519"/>
    </source>
</evidence>
<accession>A0A0C9NGM6</accession>
<comment type="similarity">
    <text evidence="3 12">Belongs to the CcmB/CycW/HelB family.</text>
</comment>
<dbReference type="RefSeq" id="WP_042469407.1">
    <property type="nucleotide sequence ID" value="NZ_BBJS01000057.1"/>
</dbReference>
<sequence length="212" mass="21333">MSMAWALIARDVRRGYAGGGAALVCGFFLLAVILFPFAIGPDRALLARIGAGAIWVAALLAALLPVDRLVAPDCESGWFDQVVVRGVSLPLVMLLRIVAHWLAFAPPLMLAAMVAGGLFGLDGAALVRVETGLLLGTPGLAALAVATGALTAGLRGAGAVAGLLLLPLALPLLIFGASDDGMGGAKLLAAVSLLLVAGAPWLAAAAIRSVRD</sequence>
<feature type="transmembrane region" description="Helical" evidence="13">
    <location>
        <begin position="187"/>
        <end position="207"/>
    </location>
</feature>
<dbReference type="Proteomes" id="UP000032025">
    <property type="component" value="Unassembled WGS sequence"/>
</dbReference>
<evidence type="ECO:0000256" key="8">
    <source>
        <dbReference type="ARBA" id="ARBA00022692"/>
    </source>
</evidence>
<name>A0A0C9NGM6_SPHPI</name>
<keyword evidence="15" id="KW-1185">Reference proteome</keyword>
<dbReference type="GO" id="GO:1903607">
    <property type="term" value="P:cytochrome c biosynthetic process"/>
    <property type="evidence" value="ECO:0007669"/>
    <property type="project" value="TreeGrafter"/>
</dbReference>
<evidence type="ECO:0000256" key="4">
    <source>
        <dbReference type="ARBA" id="ARBA00016452"/>
    </source>
</evidence>
<reference evidence="14 15" key="1">
    <citation type="submission" date="2014-08" db="EMBL/GenBank/DDBJ databases">
        <title>Whole genome shotgun sequence of Sphingomonas paucimobilis NBRC 13935.</title>
        <authorList>
            <person name="Hosoyama A."/>
            <person name="Hashimoto M."/>
            <person name="Hosoyama Y."/>
            <person name="Noguchi M."/>
            <person name="Uohara A."/>
            <person name="Ohji S."/>
            <person name="Katano-Makiyama Y."/>
            <person name="Ichikawa N."/>
            <person name="Kimura A."/>
            <person name="Yamazoe A."/>
            <person name="Fujita N."/>
        </authorList>
    </citation>
    <scope>NUCLEOTIDE SEQUENCE [LARGE SCALE GENOMIC DNA]</scope>
    <source>
        <strain evidence="14 15">NBRC 13935</strain>
    </source>
</reference>
<dbReference type="PANTHER" id="PTHR30070:SF1">
    <property type="entry name" value="CYTOCHROME C BIOGENESIS B-RELATED"/>
    <property type="match status" value="1"/>
</dbReference>
<dbReference type="Pfam" id="PF03379">
    <property type="entry name" value="CcmB"/>
    <property type="match status" value="1"/>
</dbReference>
<keyword evidence="11 12" id="KW-0472">Membrane</keyword>
<evidence type="ECO:0000256" key="9">
    <source>
        <dbReference type="ARBA" id="ARBA00022748"/>
    </source>
</evidence>
<evidence type="ECO:0000313" key="15">
    <source>
        <dbReference type="Proteomes" id="UP000032025"/>
    </source>
</evidence>
<keyword evidence="5 12" id="KW-0813">Transport</keyword>
<dbReference type="GO" id="GO:0005886">
    <property type="term" value="C:plasma membrane"/>
    <property type="evidence" value="ECO:0007669"/>
    <property type="project" value="UniProtKB-SubCell"/>
</dbReference>
<evidence type="ECO:0000256" key="5">
    <source>
        <dbReference type="ARBA" id="ARBA00022448"/>
    </source>
</evidence>
<evidence type="ECO:0000256" key="11">
    <source>
        <dbReference type="ARBA" id="ARBA00023136"/>
    </source>
</evidence>
<comment type="subcellular location">
    <subcellularLocation>
        <location evidence="2">Cell inner membrane</location>
        <topology evidence="2">Multi-pass membrane protein</topology>
    </subcellularLocation>
</comment>
<evidence type="ECO:0000256" key="3">
    <source>
        <dbReference type="ARBA" id="ARBA00010544"/>
    </source>
</evidence>
<dbReference type="EMBL" id="BBJS01000057">
    <property type="protein sequence ID" value="GAN15387.1"/>
    <property type="molecule type" value="Genomic_DNA"/>
</dbReference>
<feature type="transmembrane region" description="Helical" evidence="13">
    <location>
        <begin position="156"/>
        <end position="175"/>
    </location>
</feature>
<gene>
    <name evidence="14" type="primary">ccmB</name>
    <name evidence="14" type="ORF">SP6_57_00040</name>
</gene>
<evidence type="ECO:0000313" key="14">
    <source>
        <dbReference type="EMBL" id="GAN15387.1"/>
    </source>
</evidence>
<dbReference type="AlphaFoldDB" id="A0A0C9NGM6"/>
<proteinExistence type="inferred from homology"/>
<dbReference type="GO" id="GO:0017004">
    <property type="term" value="P:cytochrome complex assembly"/>
    <property type="evidence" value="ECO:0007669"/>
    <property type="project" value="UniProtKB-KW"/>
</dbReference>
<keyword evidence="8 13" id="KW-0812">Transmembrane</keyword>
<dbReference type="PANTHER" id="PTHR30070">
    <property type="entry name" value="HEME EXPORTER PROTEIN B"/>
    <property type="match status" value="1"/>
</dbReference>
<evidence type="ECO:0000256" key="13">
    <source>
        <dbReference type="SAM" id="Phobius"/>
    </source>
</evidence>
<feature type="transmembrane region" description="Helical" evidence="13">
    <location>
        <begin position="45"/>
        <end position="66"/>
    </location>
</feature>
<keyword evidence="7 12" id="KW-0997">Cell inner membrane</keyword>
<dbReference type="InterPro" id="IPR026031">
    <property type="entry name" value="Cyt_c_CcmB_bac"/>
</dbReference>
<dbReference type="PIRSF" id="PIRSF002764">
    <property type="entry name" value="CcmB"/>
    <property type="match status" value="1"/>
</dbReference>
<feature type="transmembrane region" description="Helical" evidence="13">
    <location>
        <begin position="104"/>
        <end position="121"/>
    </location>
</feature>
<evidence type="ECO:0000256" key="6">
    <source>
        <dbReference type="ARBA" id="ARBA00022475"/>
    </source>
</evidence>
<feature type="transmembrane region" description="Helical" evidence="13">
    <location>
        <begin position="133"/>
        <end position="150"/>
    </location>
</feature>
<evidence type="ECO:0000256" key="2">
    <source>
        <dbReference type="ARBA" id="ARBA00004429"/>
    </source>
</evidence>
<comment type="function">
    <text evidence="1 12">Required for the export of heme to the periplasm for the biogenesis of c-type cytochromes.</text>
</comment>
<dbReference type="PRINTS" id="PR01414">
    <property type="entry name" value="CCMBBIOGNSIS"/>
</dbReference>
<evidence type="ECO:0000256" key="12">
    <source>
        <dbReference type="PIRNR" id="PIRNR002764"/>
    </source>
</evidence>
<evidence type="ECO:0000256" key="1">
    <source>
        <dbReference type="ARBA" id="ARBA00002442"/>
    </source>
</evidence>
<comment type="caution">
    <text evidence="14">The sequence shown here is derived from an EMBL/GenBank/DDBJ whole genome shotgun (WGS) entry which is preliminary data.</text>
</comment>
<keyword evidence="9 12" id="KW-0201">Cytochrome c-type biogenesis</keyword>
<organism evidence="14 15">
    <name type="scientific">Sphingomonas paucimobilis NBRC 13935</name>
    <dbReference type="NCBI Taxonomy" id="1219050"/>
    <lineage>
        <taxon>Bacteria</taxon>
        <taxon>Pseudomonadati</taxon>
        <taxon>Pseudomonadota</taxon>
        <taxon>Alphaproteobacteria</taxon>
        <taxon>Sphingomonadales</taxon>
        <taxon>Sphingomonadaceae</taxon>
        <taxon>Sphingomonas</taxon>
    </lineage>
</organism>
<evidence type="ECO:0000256" key="10">
    <source>
        <dbReference type="ARBA" id="ARBA00022989"/>
    </source>
</evidence>
<dbReference type="InterPro" id="IPR003544">
    <property type="entry name" value="Cyt_c_biogenesis_CcmB"/>
</dbReference>